<dbReference type="STRING" id="1448320.A0A319DFL8"/>
<dbReference type="InterPro" id="IPR018811">
    <property type="entry name" value="MRX11"/>
</dbReference>
<feature type="compositionally biased region" description="Acidic residues" evidence="1">
    <location>
        <begin position="100"/>
        <end position="113"/>
    </location>
</feature>
<evidence type="ECO:0000313" key="3">
    <source>
        <dbReference type="Proteomes" id="UP000247810"/>
    </source>
</evidence>
<keyword evidence="3" id="KW-1185">Reference proteome</keyword>
<dbReference type="AlphaFoldDB" id="A0A319DFL8"/>
<evidence type="ECO:0000256" key="1">
    <source>
        <dbReference type="SAM" id="MobiDB-lite"/>
    </source>
</evidence>
<dbReference type="OrthoDB" id="5580261at2759"/>
<dbReference type="Proteomes" id="UP000247810">
    <property type="component" value="Unassembled WGS sequence"/>
</dbReference>
<feature type="non-terminal residue" evidence="2">
    <location>
        <position position="1"/>
    </location>
</feature>
<evidence type="ECO:0000313" key="2">
    <source>
        <dbReference type="EMBL" id="PYH96141.1"/>
    </source>
</evidence>
<gene>
    <name evidence="2" type="ORF">BO71DRAFT_281051</name>
</gene>
<dbReference type="VEuPathDB" id="FungiDB:BO71DRAFT_281051"/>
<proteinExistence type="predicted"/>
<protein>
    <submittedName>
        <fullName evidence="2">Uncharacterized protein</fullName>
    </submittedName>
</protein>
<dbReference type="PANTHER" id="PTHR28002:SF1">
    <property type="entry name" value="MIOREX COMPLEX COMPONENT 11"/>
    <property type="match status" value="1"/>
</dbReference>
<feature type="non-terminal residue" evidence="2">
    <location>
        <position position="163"/>
    </location>
</feature>
<reference evidence="2 3" key="1">
    <citation type="submission" date="2018-02" db="EMBL/GenBank/DDBJ databases">
        <title>The genomes of Aspergillus section Nigri reveals drivers in fungal speciation.</title>
        <authorList>
            <consortium name="DOE Joint Genome Institute"/>
            <person name="Vesth T.C."/>
            <person name="Nybo J."/>
            <person name="Theobald S."/>
            <person name="Brandl J."/>
            <person name="Frisvad J.C."/>
            <person name="Nielsen K.F."/>
            <person name="Lyhne E.K."/>
            <person name="Kogle M.E."/>
            <person name="Kuo A."/>
            <person name="Riley R."/>
            <person name="Clum A."/>
            <person name="Nolan M."/>
            <person name="Lipzen A."/>
            <person name="Salamov A."/>
            <person name="Henrissat B."/>
            <person name="Wiebenga A."/>
            <person name="De vries R.P."/>
            <person name="Grigoriev I.V."/>
            <person name="Mortensen U.H."/>
            <person name="Andersen M.R."/>
            <person name="Baker S.E."/>
        </authorList>
    </citation>
    <scope>NUCLEOTIDE SEQUENCE [LARGE SCALE GENOMIC DNA]</scope>
    <source>
        <strain evidence="2 3">CBS 707.79</strain>
    </source>
</reference>
<name>A0A319DFL8_9EURO</name>
<dbReference type="GO" id="GO:0005739">
    <property type="term" value="C:mitochondrion"/>
    <property type="evidence" value="ECO:0007669"/>
    <property type="project" value="TreeGrafter"/>
</dbReference>
<dbReference type="EMBL" id="KZ825842">
    <property type="protein sequence ID" value="PYH96141.1"/>
    <property type="molecule type" value="Genomic_DNA"/>
</dbReference>
<accession>A0A319DFL8</accession>
<dbReference type="PANTHER" id="PTHR28002">
    <property type="entry name" value="MIOREX COMPLEX COMPONENT 11"/>
    <property type="match status" value="1"/>
</dbReference>
<feature type="region of interest" description="Disordered" evidence="1">
    <location>
        <begin position="88"/>
        <end position="113"/>
    </location>
</feature>
<sequence>IHKLNDSLPPFLRAYTTPLVAAPSASIISFLILHELTALVPLVGLAADFHYSDRLPDFTSNAVFQERVQQLGKYLRKRGYVEDADVQSAIADSQRGPDSGEPDASEFEPDASEETAVVARNEGARLIMEIAAAYTIVKALLPLRIVVSVWATPWFARSIVVPV</sequence>
<organism evidence="2 3">
    <name type="scientific">Aspergillus ellipticus CBS 707.79</name>
    <dbReference type="NCBI Taxonomy" id="1448320"/>
    <lineage>
        <taxon>Eukaryota</taxon>
        <taxon>Fungi</taxon>
        <taxon>Dikarya</taxon>
        <taxon>Ascomycota</taxon>
        <taxon>Pezizomycotina</taxon>
        <taxon>Eurotiomycetes</taxon>
        <taxon>Eurotiomycetidae</taxon>
        <taxon>Eurotiales</taxon>
        <taxon>Aspergillaceae</taxon>
        <taxon>Aspergillus</taxon>
        <taxon>Aspergillus subgen. Circumdati</taxon>
    </lineage>
</organism>
<dbReference type="Pfam" id="PF10306">
    <property type="entry name" value="FLILHELTA"/>
    <property type="match status" value="1"/>
</dbReference>